<dbReference type="InterPro" id="IPR010131">
    <property type="entry name" value="MdtP/NodT-like"/>
</dbReference>
<dbReference type="Proteomes" id="UP001219630">
    <property type="component" value="Chromosome"/>
</dbReference>
<dbReference type="PANTHER" id="PTHR30203:SF24">
    <property type="entry name" value="BLR4935 PROTEIN"/>
    <property type="match status" value="1"/>
</dbReference>
<evidence type="ECO:0000256" key="2">
    <source>
        <dbReference type="ARBA" id="ARBA00007613"/>
    </source>
</evidence>
<evidence type="ECO:0000256" key="1">
    <source>
        <dbReference type="ARBA" id="ARBA00004459"/>
    </source>
</evidence>
<name>A0ABY8G6B8_9GAMM</name>
<dbReference type="PANTHER" id="PTHR30203">
    <property type="entry name" value="OUTER MEMBRANE CATION EFFLUX PROTEIN"/>
    <property type="match status" value="1"/>
</dbReference>
<dbReference type="Pfam" id="PF02321">
    <property type="entry name" value="OEP"/>
    <property type="match status" value="1"/>
</dbReference>
<evidence type="ECO:0000313" key="5">
    <source>
        <dbReference type="EMBL" id="WFN55489.1"/>
    </source>
</evidence>
<comment type="similarity">
    <text evidence="2">Belongs to the outer membrane factor (OMF) (TC 1.B.17) family.</text>
</comment>
<dbReference type="EMBL" id="CP114280">
    <property type="protein sequence ID" value="WFN55489.1"/>
    <property type="molecule type" value="Genomic_DNA"/>
</dbReference>
<feature type="chain" id="PRO_5046487566" evidence="4">
    <location>
        <begin position="26"/>
        <end position="419"/>
    </location>
</feature>
<evidence type="ECO:0000313" key="6">
    <source>
        <dbReference type="Proteomes" id="UP001219630"/>
    </source>
</evidence>
<evidence type="ECO:0000256" key="4">
    <source>
        <dbReference type="SAM" id="SignalP"/>
    </source>
</evidence>
<protein>
    <submittedName>
        <fullName evidence="5">TolC family protein</fullName>
    </submittedName>
</protein>
<dbReference type="InterPro" id="IPR003423">
    <property type="entry name" value="OMP_efflux"/>
</dbReference>
<feature type="signal peptide" evidence="4">
    <location>
        <begin position="1"/>
        <end position="25"/>
    </location>
</feature>
<organism evidence="5 6">
    <name type="scientific">Dickeya lacustris</name>
    <dbReference type="NCBI Taxonomy" id="2259638"/>
    <lineage>
        <taxon>Bacteria</taxon>
        <taxon>Pseudomonadati</taxon>
        <taxon>Pseudomonadota</taxon>
        <taxon>Gammaproteobacteria</taxon>
        <taxon>Enterobacterales</taxon>
        <taxon>Pectobacteriaceae</taxon>
        <taxon>Dickeya</taxon>
    </lineage>
</organism>
<accession>A0ABY8G6B8</accession>
<gene>
    <name evidence="5" type="ORF">O1Q98_18140</name>
</gene>
<sequence length="419" mass="46316">MYTRTFRALCAWLAMLLWLPAASFAATLTLEGALQAAERYSADLSANQHQISALQNMAEAATQLPDPQLKYALDNVPLGGSNNARLTREGMTMQRIGIMQTYVSTTKRERKAQTLVAEAEAVRSNSDTLRARLQRDTAQAWLEMAISNQTLQEIEALVKESQQQLVVQKAAVAAGGAPARVLDAQLALTGMQDKLTDARSVLAVARARLTALTGVTDMTLQGALPRIERLPAEPAVLYAALAQHPDLLQAEQTLRLAHARAAQSEVAAIPDIGVEVYYGKRGNRFDDMAGIAISLDLPLFQSRRQDKDHAADLARGLEARDRVAQVQREHRAQLDMLLAQYQAAQTRWRRLNDEVLPLQQQRIRLLQSQYQSNSSDLSSLLEARRALLESRIATQNTARDMAMLWATLRYLTPQGEGAK</sequence>
<proteinExistence type="inferred from homology"/>
<evidence type="ECO:0000256" key="3">
    <source>
        <dbReference type="SAM" id="Coils"/>
    </source>
</evidence>
<dbReference type="SUPFAM" id="SSF56954">
    <property type="entry name" value="Outer membrane efflux proteins (OEP)"/>
    <property type="match status" value="1"/>
</dbReference>
<keyword evidence="3" id="KW-0175">Coiled coil</keyword>
<dbReference type="RefSeq" id="WP_125258859.1">
    <property type="nucleotide sequence ID" value="NZ_CP114280.1"/>
</dbReference>
<keyword evidence="6" id="KW-1185">Reference proteome</keyword>
<reference evidence="5 6" key="1">
    <citation type="submission" date="2022-12" db="EMBL/GenBank/DDBJ databases">
        <title>Complete genome sequencing of Dickeya lacustris type strain LMG30899.</title>
        <authorList>
            <person name="Dobhal S."/>
            <person name="Arizala D."/>
            <person name="Arif M."/>
        </authorList>
    </citation>
    <scope>NUCLEOTIDE SEQUENCE [LARGE SCALE GENOMIC DNA]</scope>
    <source>
        <strain evidence="5 6">LMG30899</strain>
    </source>
</reference>
<dbReference type="Gene3D" id="1.20.1600.10">
    <property type="entry name" value="Outer membrane efflux proteins (OEP)"/>
    <property type="match status" value="1"/>
</dbReference>
<keyword evidence="4" id="KW-0732">Signal</keyword>
<feature type="coiled-coil region" evidence="3">
    <location>
        <begin position="144"/>
        <end position="171"/>
    </location>
</feature>
<comment type="subcellular location">
    <subcellularLocation>
        <location evidence="1">Cell outer membrane</location>
        <topology evidence="1">Lipid-anchor</topology>
    </subcellularLocation>
</comment>